<dbReference type="Gene3D" id="3.20.20.70">
    <property type="entry name" value="Aldolase class I"/>
    <property type="match status" value="1"/>
</dbReference>
<dbReference type="Gene3D" id="3.40.50.280">
    <property type="entry name" value="Cobalamin-binding domain"/>
    <property type="match status" value="1"/>
</dbReference>
<evidence type="ECO:0000259" key="7">
    <source>
        <dbReference type="PROSITE" id="PS51918"/>
    </source>
</evidence>
<evidence type="ECO:0000256" key="2">
    <source>
        <dbReference type="ARBA" id="ARBA00022691"/>
    </source>
</evidence>
<dbReference type="InterPro" id="IPR007197">
    <property type="entry name" value="rSAM"/>
</dbReference>
<sequence length="498" mass="54761">MSLKLMLVNAPNPTENANASNYACYPHIGIVQLATAVRAAYGDQVTLRVVDGGISSTAHVQDAVRDFEPDLVGISALTPTYGEALRIAETAKRAGAQVVLGDDHPGFFPRLILENRPAVDCVIANDVGEVPFVEFVGALLKGEPLSAVSSLSYRDDNGSVIVNPSPTYALRQQNTIPDLEFIRPELPVYAENYRAQFGHLHDHVVTPITVNNARGCENGYKRCTYCSIADLRVNTGEPSGFWKAVDTYYRDFGVNLFFEVYDSFTASPRYVDALIEATPPHLRRLIDDGEIEVMVYARALGLTKRNNVDKCRRLGVTRVNIGLDAADPEMLEAQRKNKTTGETNLEAIRMLNKAGISVHASYIAGAPGERPETLDRTIDGIRQMLGEVELSSVEFSRFIPLPNSPAWDLLVDYRNPSFFKNSADIDAYLSGLNLTVGPGLRAELLERFGDQDLLDIEELAAAWAENFTHITEEHALERIAEVDQLVSAHNVRTGNNVG</sequence>
<organism evidence="8 9">
    <name type="scientific">Kitasatospora cathayae</name>
    <dbReference type="NCBI Taxonomy" id="3004092"/>
    <lineage>
        <taxon>Bacteria</taxon>
        <taxon>Bacillati</taxon>
        <taxon>Actinomycetota</taxon>
        <taxon>Actinomycetes</taxon>
        <taxon>Kitasatosporales</taxon>
        <taxon>Streptomycetaceae</taxon>
        <taxon>Kitasatospora</taxon>
    </lineage>
</organism>
<dbReference type="PANTHER" id="PTHR43409:SF7">
    <property type="entry name" value="BLL1977 PROTEIN"/>
    <property type="match status" value="1"/>
</dbReference>
<dbReference type="PROSITE" id="PS51918">
    <property type="entry name" value="RADICAL_SAM"/>
    <property type="match status" value="1"/>
</dbReference>
<keyword evidence="9" id="KW-1185">Reference proteome</keyword>
<evidence type="ECO:0000256" key="3">
    <source>
        <dbReference type="ARBA" id="ARBA00022723"/>
    </source>
</evidence>
<keyword evidence="4" id="KW-0408">Iron</keyword>
<dbReference type="PROSITE" id="PS51332">
    <property type="entry name" value="B12_BINDING"/>
    <property type="match status" value="1"/>
</dbReference>
<evidence type="ECO:0000256" key="5">
    <source>
        <dbReference type="ARBA" id="ARBA00023014"/>
    </source>
</evidence>
<evidence type="ECO:0000259" key="6">
    <source>
        <dbReference type="PROSITE" id="PS51332"/>
    </source>
</evidence>
<evidence type="ECO:0000256" key="4">
    <source>
        <dbReference type="ARBA" id="ARBA00023004"/>
    </source>
</evidence>
<dbReference type="SMART" id="SM00729">
    <property type="entry name" value="Elp3"/>
    <property type="match status" value="1"/>
</dbReference>
<evidence type="ECO:0000313" key="9">
    <source>
        <dbReference type="Proteomes" id="UP001212821"/>
    </source>
</evidence>
<reference evidence="9" key="1">
    <citation type="submission" date="2022-12" db="EMBL/GenBank/DDBJ databases">
        <authorList>
            <person name="Mo P."/>
        </authorList>
    </citation>
    <scope>NUCLEOTIDE SEQUENCE [LARGE SCALE GENOMIC DNA]</scope>
    <source>
        <strain evidence="9">HUAS 3-15</strain>
    </source>
</reference>
<dbReference type="InterPro" id="IPR051198">
    <property type="entry name" value="BchE-like"/>
</dbReference>
<dbReference type="SFLD" id="SFLDG01082">
    <property type="entry name" value="B12-binding_domain_containing"/>
    <property type="match status" value="1"/>
</dbReference>
<dbReference type="CDD" id="cd02068">
    <property type="entry name" value="radical_SAM_B12_BD"/>
    <property type="match status" value="1"/>
</dbReference>
<proteinExistence type="predicted"/>
<dbReference type="InterPro" id="IPR006158">
    <property type="entry name" value="Cobalamin-bd"/>
</dbReference>
<protein>
    <submittedName>
        <fullName evidence="8">Radical SAM protein</fullName>
    </submittedName>
</protein>
<feature type="domain" description="Radical SAM core" evidence="7">
    <location>
        <begin position="200"/>
        <end position="432"/>
    </location>
</feature>
<evidence type="ECO:0000256" key="1">
    <source>
        <dbReference type="ARBA" id="ARBA00001966"/>
    </source>
</evidence>
<feature type="domain" description="B12-binding" evidence="6">
    <location>
        <begin position="13"/>
        <end position="146"/>
    </location>
</feature>
<keyword evidence="3" id="KW-0479">Metal-binding</keyword>
<dbReference type="EMBL" id="CP115450">
    <property type="protein sequence ID" value="WBP90009.1"/>
    <property type="molecule type" value="Genomic_DNA"/>
</dbReference>
<name>A0ABY7QCR0_9ACTN</name>
<dbReference type="Pfam" id="PF02310">
    <property type="entry name" value="B12-binding"/>
    <property type="match status" value="1"/>
</dbReference>
<dbReference type="SFLD" id="SFLDS00029">
    <property type="entry name" value="Radical_SAM"/>
    <property type="match status" value="1"/>
</dbReference>
<accession>A0ABY7QCR0</accession>
<dbReference type="Proteomes" id="UP001212821">
    <property type="component" value="Chromosome"/>
</dbReference>
<dbReference type="CDD" id="cd01335">
    <property type="entry name" value="Radical_SAM"/>
    <property type="match status" value="1"/>
</dbReference>
<dbReference type="Pfam" id="PF04055">
    <property type="entry name" value="Radical_SAM"/>
    <property type="match status" value="1"/>
</dbReference>
<keyword evidence="2" id="KW-0949">S-adenosyl-L-methionine</keyword>
<keyword evidence="5" id="KW-0411">Iron-sulfur</keyword>
<evidence type="ECO:0000313" key="8">
    <source>
        <dbReference type="EMBL" id="WBP90009.1"/>
    </source>
</evidence>
<dbReference type="InterPro" id="IPR006638">
    <property type="entry name" value="Elp3/MiaA/NifB-like_rSAM"/>
</dbReference>
<dbReference type="InterPro" id="IPR058240">
    <property type="entry name" value="rSAM_sf"/>
</dbReference>
<dbReference type="SUPFAM" id="SSF102114">
    <property type="entry name" value="Radical SAM enzymes"/>
    <property type="match status" value="1"/>
</dbReference>
<dbReference type="InterPro" id="IPR013785">
    <property type="entry name" value="Aldolase_TIM"/>
</dbReference>
<dbReference type="RefSeq" id="WP_270148544.1">
    <property type="nucleotide sequence ID" value="NZ_CP115450.1"/>
</dbReference>
<gene>
    <name evidence="8" type="ORF">O1G21_31965</name>
</gene>
<dbReference type="PANTHER" id="PTHR43409">
    <property type="entry name" value="ANAEROBIC MAGNESIUM-PROTOPORPHYRIN IX MONOMETHYL ESTER CYCLASE-RELATED"/>
    <property type="match status" value="1"/>
</dbReference>
<comment type="cofactor">
    <cofactor evidence="1">
        <name>[4Fe-4S] cluster</name>
        <dbReference type="ChEBI" id="CHEBI:49883"/>
    </cofactor>
</comment>